<dbReference type="GO" id="GO:0006259">
    <property type="term" value="P:DNA metabolic process"/>
    <property type="evidence" value="ECO:0007669"/>
    <property type="project" value="InterPro"/>
</dbReference>
<dbReference type="Proteomes" id="UP000006437">
    <property type="component" value="Unassembled WGS sequence"/>
</dbReference>
<protein>
    <recommendedName>
        <fullName evidence="2">Recombinase, phage RecT family</fullName>
    </recommendedName>
</protein>
<dbReference type="GO" id="GO:0003677">
    <property type="term" value="F:DNA binding"/>
    <property type="evidence" value="ECO:0007669"/>
    <property type="project" value="InterPro"/>
</dbReference>
<evidence type="ECO:0008006" key="2">
    <source>
        <dbReference type="Google" id="ProtNLM"/>
    </source>
</evidence>
<comment type="caution">
    <text evidence="1">The sequence shown here is derived from an EMBL/GenBank/DDBJ whole genome shotgun (WGS) entry which is preliminary data.</text>
</comment>
<dbReference type="BioCyc" id="EBAC796937-HMP:GMGH-697-MONOMER"/>
<evidence type="ECO:0000313" key="1">
    <source>
        <dbReference type="EMBL" id="EHL11158.1"/>
    </source>
</evidence>
<dbReference type="NCBIfam" id="TIGR00616">
    <property type="entry name" value="rect"/>
    <property type="match status" value="1"/>
</dbReference>
<sequence length="272" mass="30727">MGAKELIQKKQENKQISPTSNMNMLLQSMAGAIKKALPAQINSERFQRVALTAFSSNQKLQQCDPISFLAAMMQSAQLGLEPNTPLGQAYLIPYGKQVQFQVGYKGLLELAQRSGQFKSIYSHEVRENDEFEMEYGLNQKLVHKPNLKQERGEVIGYYACYHLTNGGESMFFMTKDEIINFGKSKSKTFNNGPWQTDFDAMAKKTVLKQLLKYAPLSIESQKFMSMDETVKSDISANMDEINNDTVDFEVDIQTGEVINDIVVENTNEDEAN</sequence>
<dbReference type="AlphaFoldDB" id="G9X2T8"/>
<accession>G9X2T8</accession>
<dbReference type="Pfam" id="PF03837">
    <property type="entry name" value="RecT"/>
    <property type="match status" value="1"/>
</dbReference>
<name>G9X2T8_9FIRM</name>
<dbReference type="InterPro" id="IPR018330">
    <property type="entry name" value="RecT_fam"/>
</dbReference>
<dbReference type="InterPro" id="IPR004590">
    <property type="entry name" value="ssDNA_annealing_RecT"/>
</dbReference>
<reference evidence="1" key="1">
    <citation type="submission" date="2011-08" db="EMBL/GenBank/DDBJ databases">
        <title>The Genome Sequence of Eubacteriaceae bacterium ACC19a.</title>
        <authorList>
            <consortium name="The Broad Institute Genome Sequencing Platform"/>
            <person name="Earl A."/>
            <person name="Ward D."/>
            <person name="Feldgarden M."/>
            <person name="Gevers D."/>
            <person name="Sizova M."/>
            <person name="Hazen A."/>
            <person name="Epstein S."/>
            <person name="Young S.K."/>
            <person name="Zeng Q."/>
            <person name="Gargeya S."/>
            <person name="Fitzgerald M."/>
            <person name="Haas B."/>
            <person name="Abouelleil A."/>
            <person name="Alvarado L."/>
            <person name="Arachchi H.M."/>
            <person name="Berlin A."/>
            <person name="Brown A."/>
            <person name="Chapman S.B."/>
            <person name="Chen Z."/>
            <person name="Dunbar C."/>
            <person name="Freedman E."/>
            <person name="Gearin G."/>
            <person name="Gellesch M."/>
            <person name="Goldberg J."/>
            <person name="Griggs A."/>
            <person name="Gujja S."/>
            <person name="Heiman D."/>
            <person name="Howarth C."/>
            <person name="Larson L."/>
            <person name="Lui A."/>
            <person name="MacDonald P.J.P."/>
            <person name="Montmayeur A."/>
            <person name="Murphy C."/>
            <person name="Neiman D."/>
            <person name="Pearson M."/>
            <person name="Priest M."/>
            <person name="Roberts A."/>
            <person name="Saif S."/>
            <person name="Shea T."/>
            <person name="Shenoy N."/>
            <person name="Sisk P."/>
            <person name="Stolte C."/>
            <person name="Sykes S."/>
            <person name="Wortman J."/>
            <person name="Nusbaum C."/>
            <person name="Birren B."/>
        </authorList>
    </citation>
    <scope>NUCLEOTIDE SEQUENCE [LARGE SCALE GENOMIC DNA]</scope>
    <source>
        <strain evidence="1">ACC19a</strain>
    </source>
</reference>
<gene>
    <name evidence="1" type="ORF">HMPREF9629_00695</name>
</gene>
<dbReference type="EMBL" id="AFZE01000056">
    <property type="protein sequence ID" value="EHL11158.1"/>
    <property type="molecule type" value="Genomic_DNA"/>
</dbReference>
<dbReference type="PATRIC" id="fig|796937.3.peg.1930"/>
<proteinExistence type="predicted"/>
<dbReference type="RefSeq" id="WP_009524931.1">
    <property type="nucleotide sequence ID" value="NZ_JH414548.1"/>
</dbReference>
<organism evidence="1">
    <name type="scientific">Peptoanaerobacter stomatis</name>
    <dbReference type="NCBI Taxonomy" id="796937"/>
    <lineage>
        <taxon>Bacteria</taxon>
        <taxon>Bacillati</taxon>
        <taxon>Bacillota</taxon>
        <taxon>Clostridia</taxon>
        <taxon>Peptostreptococcales</taxon>
        <taxon>Filifactoraceae</taxon>
        <taxon>Peptoanaerobacter</taxon>
    </lineage>
</organism>
<dbReference type="HOGENOM" id="CLU_071046_0_0_9"/>